<keyword evidence="8 12" id="KW-0443">Lipid metabolism</keyword>
<feature type="transmembrane region" description="Helical" evidence="12">
    <location>
        <begin position="60"/>
        <end position="81"/>
    </location>
</feature>
<dbReference type="GO" id="GO:0005789">
    <property type="term" value="C:endoplasmic reticulum membrane"/>
    <property type="evidence" value="ECO:0007669"/>
    <property type="project" value="TreeGrafter"/>
</dbReference>
<comment type="catalytic activity">
    <reaction evidence="12">
        <text>an acyl-CoA + malonyl-CoA + H(+) = a 3-oxoacyl-CoA + CO2 + CoA</text>
        <dbReference type="Rhea" id="RHEA:50252"/>
        <dbReference type="ChEBI" id="CHEBI:15378"/>
        <dbReference type="ChEBI" id="CHEBI:16526"/>
        <dbReference type="ChEBI" id="CHEBI:57287"/>
        <dbReference type="ChEBI" id="CHEBI:57384"/>
        <dbReference type="ChEBI" id="CHEBI:58342"/>
        <dbReference type="ChEBI" id="CHEBI:90726"/>
    </reaction>
    <physiologicalReaction direction="left-to-right" evidence="12">
        <dbReference type="Rhea" id="RHEA:50253"/>
    </physiologicalReaction>
</comment>
<reference evidence="13" key="1">
    <citation type="submission" date="2019-10" db="EMBL/GenBank/DDBJ databases">
        <title>Conservation and host-specific expression of non-tandemly repeated heterogenous ribosome RNA gene in arbuscular mycorrhizal fungi.</title>
        <authorList>
            <person name="Maeda T."/>
            <person name="Kobayashi Y."/>
            <person name="Nakagawa T."/>
            <person name="Ezawa T."/>
            <person name="Yamaguchi K."/>
            <person name="Bino T."/>
            <person name="Nishimoto Y."/>
            <person name="Shigenobu S."/>
            <person name="Kawaguchi M."/>
        </authorList>
    </citation>
    <scope>NUCLEOTIDE SEQUENCE</scope>
    <source>
        <strain evidence="13">HR1</strain>
    </source>
</reference>
<evidence type="ECO:0000256" key="12">
    <source>
        <dbReference type="RuleBase" id="RU361115"/>
    </source>
</evidence>
<comment type="similarity">
    <text evidence="2 12">Belongs to the ELO family.</text>
</comment>
<dbReference type="PANTHER" id="PTHR11157">
    <property type="entry name" value="FATTY ACID ACYL TRANSFERASE-RELATED"/>
    <property type="match status" value="1"/>
</dbReference>
<dbReference type="EC" id="2.3.1.-" evidence="12"/>
<dbReference type="GO" id="GO:0034625">
    <property type="term" value="P:fatty acid elongation, monounsaturated fatty acid"/>
    <property type="evidence" value="ECO:0007669"/>
    <property type="project" value="TreeGrafter"/>
</dbReference>
<evidence type="ECO:0000256" key="10">
    <source>
        <dbReference type="ARBA" id="ARBA00023160"/>
    </source>
</evidence>
<evidence type="ECO:0000256" key="3">
    <source>
        <dbReference type="ARBA" id="ARBA00022516"/>
    </source>
</evidence>
<protein>
    <recommendedName>
        <fullName evidence="12">Elongation of fatty acids protein</fullName>
        <ecNumber evidence="12">2.3.1.-</ecNumber>
    </recommendedName>
</protein>
<dbReference type="GO" id="GO:0009922">
    <property type="term" value="F:fatty acid elongase activity"/>
    <property type="evidence" value="ECO:0007669"/>
    <property type="project" value="UniProtKB-EC"/>
</dbReference>
<evidence type="ECO:0000256" key="2">
    <source>
        <dbReference type="ARBA" id="ARBA00007263"/>
    </source>
</evidence>
<evidence type="ECO:0000313" key="14">
    <source>
        <dbReference type="Proteomes" id="UP000615446"/>
    </source>
</evidence>
<evidence type="ECO:0000256" key="5">
    <source>
        <dbReference type="ARBA" id="ARBA00022692"/>
    </source>
</evidence>
<dbReference type="GO" id="GO:0030148">
    <property type="term" value="P:sphingolipid biosynthetic process"/>
    <property type="evidence" value="ECO:0007669"/>
    <property type="project" value="TreeGrafter"/>
</dbReference>
<feature type="transmembrane region" description="Helical" evidence="12">
    <location>
        <begin position="165"/>
        <end position="183"/>
    </location>
</feature>
<evidence type="ECO:0000256" key="11">
    <source>
        <dbReference type="ARBA" id="ARBA00047375"/>
    </source>
</evidence>
<dbReference type="GO" id="GO:0019367">
    <property type="term" value="P:fatty acid elongation, saturated fatty acid"/>
    <property type="evidence" value="ECO:0007669"/>
    <property type="project" value="TreeGrafter"/>
</dbReference>
<evidence type="ECO:0000256" key="4">
    <source>
        <dbReference type="ARBA" id="ARBA00022679"/>
    </source>
</evidence>
<keyword evidence="9 12" id="KW-0472">Membrane</keyword>
<keyword evidence="7 12" id="KW-1133">Transmembrane helix</keyword>
<evidence type="ECO:0000256" key="6">
    <source>
        <dbReference type="ARBA" id="ARBA00022832"/>
    </source>
</evidence>
<comment type="subcellular location">
    <subcellularLocation>
        <location evidence="1">Membrane</location>
        <topology evidence="1">Multi-pass membrane protein</topology>
    </subcellularLocation>
</comment>
<accession>A0A8H3QU93</accession>
<dbReference type="OrthoDB" id="434092at2759"/>
<comment type="caution">
    <text evidence="13">The sequence shown here is derived from an EMBL/GenBank/DDBJ whole genome shotgun (WGS) entry which is preliminary data.</text>
</comment>
<proteinExistence type="inferred from homology"/>
<name>A0A8H3QU93_9GLOM</name>
<dbReference type="InterPro" id="IPR030457">
    <property type="entry name" value="ELO_CS"/>
</dbReference>
<evidence type="ECO:0000256" key="8">
    <source>
        <dbReference type="ARBA" id="ARBA00023098"/>
    </source>
</evidence>
<dbReference type="GO" id="GO:0042761">
    <property type="term" value="P:very long-chain fatty acid biosynthetic process"/>
    <property type="evidence" value="ECO:0007669"/>
    <property type="project" value="TreeGrafter"/>
</dbReference>
<organism evidence="13 14">
    <name type="scientific">Rhizophagus clarus</name>
    <dbReference type="NCBI Taxonomy" id="94130"/>
    <lineage>
        <taxon>Eukaryota</taxon>
        <taxon>Fungi</taxon>
        <taxon>Fungi incertae sedis</taxon>
        <taxon>Mucoromycota</taxon>
        <taxon>Glomeromycotina</taxon>
        <taxon>Glomeromycetes</taxon>
        <taxon>Glomerales</taxon>
        <taxon>Glomeraceae</taxon>
        <taxon>Rhizophagus</taxon>
    </lineage>
</organism>
<feature type="transmembrane region" description="Helical" evidence="12">
    <location>
        <begin position="127"/>
        <end position="145"/>
    </location>
</feature>
<dbReference type="PROSITE" id="PS01188">
    <property type="entry name" value="ELO"/>
    <property type="match status" value="1"/>
</dbReference>
<keyword evidence="4 12" id="KW-0808">Transferase</keyword>
<evidence type="ECO:0000313" key="13">
    <source>
        <dbReference type="EMBL" id="GES89404.1"/>
    </source>
</evidence>
<feature type="transmembrane region" description="Helical" evidence="12">
    <location>
        <begin position="20"/>
        <end position="39"/>
    </location>
</feature>
<keyword evidence="3 12" id="KW-0444">Lipid biosynthesis</keyword>
<comment type="caution">
    <text evidence="12">Lacks conserved residue(s) required for the propagation of feature annotation.</text>
</comment>
<evidence type="ECO:0000256" key="7">
    <source>
        <dbReference type="ARBA" id="ARBA00022989"/>
    </source>
</evidence>
<dbReference type="AlphaFoldDB" id="A0A8H3QU93"/>
<dbReference type="GO" id="GO:0034626">
    <property type="term" value="P:fatty acid elongation, polyunsaturated fatty acid"/>
    <property type="evidence" value="ECO:0007669"/>
    <property type="project" value="TreeGrafter"/>
</dbReference>
<keyword evidence="10 12" id="KW-0275">Fatty acid biosynthesis</keyword>
<evidence type="ECO:0000256" key="1">
    <source>
        <dbReference type="ARBA" id="ARBA00004141"/>
    </source>
</evidence>
<dbReference type="Pfam" id="PF01151">
    <property type="entry name" value="ELO"/>
    <property type="match status" value="2"/>
</dbReference>
<dbReference type="InterPro" id="IPR002076">
    <property type="entry name" value="ELO_fam"/>
</dbReference>
<comment type="catalytic activity">
    <reaction evidence="11">
        <text>a very-long-chain acyl-CoA + malonyl-CoA + H(+) = a very-long-chain 3-oxoacyl-CoA + CO2 + CoA</text>
        <dbReference type="Rhea" id="RHEA:32727"/>
        <dbReference type="ChEBI" id="CHEBI:15378"/>
        <dbReference type="ChEBI" id="CHEBI:16526"/>
        <dbReference type="ChEBI" id="CHEBI:57287"/>
        <dbReference type="ChEBI" id="CHEBI:57384"/>
        <dbReference type="ChEBI" id="CHEBI:90725"/>
        <dbReference type="ChEBI" id="CHEBI:90736"/>
        <dbReference type="EC" id="2.3.1.199"/>
    </reaction>
</comment>
<keyword evidence="5 12" id="KW-0812">Transmembrane</keyword>
<keyword evidence="6 12" id="KW-0276">Fatty acid metabolism</keyword>
<dbReference type="EMBL" id="BLAL01000187">
    <property type="protein sequence ID" value="GES89404.1"/>
    <property type="molecule type" value="Genomic_DNA"/>
</dbReference>
<gene>
    <name evidence="13" type="ORF">RCL2_001630300</name>
</gene>
<evidence type="ECO:0000256" key="9">
    <source>
        <dbReference type="ARBA" id="ARBA00023136"/>
    </source>
</evidence>
<sequence>MQNSTFQFSIDRPFGVTPLSTRYEVIIAVITYLAILFGGKQLMKNFPVIKLQFIFQVHNLLLTLASYALLILFAEQLVPIISLKYWELIDTIFLVLRKKNLEFLHVYHHSMTMALCYSQLEGRTSVSWVPITLNLMVHVFMYYYYFRAAGGARLWWKQYITTLQITQFIIDLFFVYFCSYTYFTATYWDWMPNSGSCAGSESAAIFGCELLHQKEKCKQKLNNFSDFTTQKLFINLNVAIKKQTNVTHQIRTQGR</sequence>
<dbReference type="Proteomes" id="UP000615446">
    <property type="component" value="Unassembled WGS sequence"/>
</dbReference>
<dbReference type="PANTHER" id="PTHR11157:SF134">
    <property type="entry name" value="ELONGATION OF FATTY ACIDS PROTEIN 1-RELATED"/>
    <property type="match status" value="1"/>
</dbReference>